<dbReference type="InterPro" id="IPR050980">
    <property type="entry name" value="2C_sensor_his_kinase"/>
</dbReference>
<keyword evidence="8" id="KW-0418">Kinase</keyword>
<dbReference type="Proteomes" id="UP001272773">
    <property type="component" value="Unassembled WGS sequence"/>
</dbReference>
<dbReference type="Gene3D" id="1.10.287.130">
    <property type="match status" value="1"/>
</dbReference>
<dbReference type="PROSITE" id="PS50109">
    <property type="entry name" value="HIS_KIN"/>
    <property type="match status" value="1"/>
</dbReference>
<evidence type="ECO:0000256" key="8">
    <source>
        <dbReference type="ARBA" id="ARBA00022777"/>
    </source>
</evidence>
<comment type="subcellular location">
    <subcellularLocation>
        <location evidence="2">Cell membrane</location>
        <topology evidence="2">Multi-pass membrane protein</topology>
    </subcellularLocation>
</comment>
<comment type="catalytic activity">
    <reaction evidence="1">
        <text>ATP + protein L-histidine = ADP + protein N-phospho-L-histidine.</text>
        <dbReference type="EC" id="2.7.13.3"/>
    </reaction>
</comment>
<dbReference type="SUPFAM" id="SSF55874">
    <property type="entry name" value="ATPase domain of HSP90 chaperone/DNA topoisomerase II/histidine kinase"/>
    <property type="match status" value="1"/>
</dbReference>
<evidence type="ECO:0000256" key="3">
    <source>
        <dbReference type="ARBA" id="ARBA00012438"/>
    </source>
</evidence>
<dbReference type="PROSITE" id="PS50885">
    <property type="entry name" value="HAMP"/>
    <property type="match status" value="1"/>
</dbReference>
<protein>
    <recommendedName>
        <fullName evidence="3">histidine kinase</fullName>
        <ecNumber evidence="3">2.7.13.3</ecNumber>
    </recommendedName>
</protein>
<keyword evidence="10" id="KW-1133">Transmembrane helix</keyword>
<dbReference type="PRINTS" id="PR00344">
    <property type="entry name" value="BCTRLSENSOR"/>
</dbReference>
<feature type="domain" description="HAMP" evidence="12">
    <location>
        <begin position="159"/>
        <end position="211"/>
    </location>
</feature>
<dbReference type="PANTHER" id="PTHR44936:SF10">
    <property type="entry name" value="SENSOR PROTEIN RSTB"/>
    <property type="match status" value="1"/>
</dbReference>
<dbReference type="Pfam" id="PF00512">
    <property type="entry name" value="HisKA"/>
    <property type="match status" value="1"/>
</dbReference>
<keyword evidence="7" id="KW-0547">Nucleotide-binding</keyword>
<evidence type="ECO:0000256" key="1">
    <source>
        <dbReference type="ARBA" id="ARBA00000085"/>
    </source>
</evidence>
<evidence type="ECO:0000259" key="12">
    <source>
        <dbReference type="PROSITE" id="PS50885"/>
    </source>
</evidence>
<dbReference type="Gene3D" id="6.10.340.10">
    <property type="match status" value="1"/>
</dbReference>
<dbReference type="InterPro" id="IPR036890">
    <property type="entry name" value="HATPase_C_sf"/>
</dbReference>
<evidence type="ECO:0000259" key="11">
    <source>
        <dbReference type="PROSITE" id="PS50109"/>
    </source>
</evidence>
<dbReference type="SMART" id="SM00388">
    <property type="entry name" value="HisKA"/>
    <property type="match status" value="1"/>
</dbReference>
<keyword evidence="14" id="KW-1185">Reference proteome</keyword>
<dbReference type="RefSeq" id="WP_052248255.1">
    <property type="nucleotide sequence ID" value="NZ_JAKCOQ010000005.1"/>
</dbReference>
<dbReference type="InterPro" id="IPR036097">
    <property type="entry name" value="HisK_dim/P_sf"/>
</dbReference>
<evidence type="ECO:0000256" key="2">
    <source>
        <dbReference type="ARBA" id="ARBA00004651"/>
    </source>
</evidence>
<keyword evidence="6" id="KW-0808">Transferase</keyword>
<evidence type="ECO:0000256" key="4">
    <source>
        <dbReference type="ARBA" id="ARBA00022475"/>
    </source>
</evidence>
<feature type="transmembrane region" description="Helical" evidence="10">
    <location>
        <begin position="7"/>
        <end position="26"/>
    </location>
</feature>
<name>A0ABU4Q939_9GAMM</name>
<dbReference type="EMBL" id="JAWXXR010000001">
    <property type="protein sequence ID" value="MDX6015924.1"/>
    <property type="molecule type" value="Genomic_DNA"/>
</dbReference>
<dbReference type="SUPFAM" id="SSF158472">
    <property type="entry name" value="HAMP domain-like"/>
    <property type="match status" value="1"/>
</dbReference>
<evidence type="ECO:0000256" key="6">
    <source>
        <dbReference type="ARBA" id="ARBA00022679"/>
    </source>
</evidence>
<evidence type="ECO:0000313" key="14">
    <source>
        <dbReference type="Proteomes" id="UP001272773"/>
    </source>
</evidence>
<comment type="caution">
    <text evidence="13">The sequence shown here is derived from an EMBL/GenBank/DDBJ whole genome shotgun (WGS) entry which is preliminary data.</text>
</comment>
<keyword evidence="10" id="KW-0812">Transmembrane</keyword>
<evidence type="ECO:0000256" key="7">
    <source>
        <dbReference type="ARBA" id="ARBA00022741"/>
    </source>
</evidence>
<evidence type="ECO:0000256" key="9">
    <source>
        <dbReference type="ARBA" id="ARBA00022840"/>
    </source>
</evidence>
<keyword evidence="9 13" id="KW-0067">ATP-binding</keyword>
<dbReference type="GeneID" id="88623067"/>
<dbReference type="InterPro" id="IPR003661">
    <property type="entry name" value="HisK_dim/P_dom"/>
</dbReference>
<dbReference type="SUPFAM" id="SSF47384">
    <property type="entry name" value="Homodimeric domain of signal transducing histidine kinase"/>
    <property type="match status" value="1"/>
</dbReference>
<dbReference type="InterPro" id="IPR005467">
    <property type="entry name" value="His_kinase_dom"/>
</dbReference>
<dbReference type="CDD" id="cd00082">
    <property type="entry name" value="HisKA"/>
    <property type="match status" value="1"/>
</dbReference>
<accession>A0ABU4Q939</accession>
<dbReference type="GO" id="GO:0005524">
    <property type="term" value="F:ATP binding"/>
    <property type="evidence" value="ECO:0007669"/>
    <property type="project" value="UniProtKB-KW"/>
</dbReference>
<reference evidence="13 14" key="1">
    <citation type="submission" date="2023-11" db="EMBL/GenBank/DDBJ databases">
        <title>MicrobeMod: A computational toolkit for identifying prokaryotic methylation and restriction-modification with nanopore sequencing.</title>
        <authorList>
            <person name="Crits-Christoph A."/>
            <person name="Kang S.C."/>
            <person name="Lee H."/>
            <person name="Ostrov N."/>
        </authorList>
    </citation>
    <scope>NUCLEOTIDE SEQUENCE [LARGE SCALE GENOMIC DNA]</scope>
    <source>
        <strain evidence="13 14">ATCC BAA-2732</strain>
    </source>
</reference>
<dbReference type="SMART" id="SM00387">
    <property type="entry name" value="HATPase_c"/>
    <property type="match status" value="1"/>
</dbReference>
<keyword evidence="4" id="KW-1003">Cell membrane</keyword>
<dbReference type="Pfam" id="PF02518">
    <property type="entry name" value="HATPase_c"/>
    <property type="match status" value="1"/>
</dbReference>
<evidence type="ECO:0000313" key="13">
    <source>
        <dbReference type="EMBL" id="MDX6015924.1"/>
    </source>
</evidence>
<feature type="domain" description="Histidine kinase" evidence="11">
    <location>
        <begin position="219"/>
        <end position="429"/>
    </location>
</feature>
<dbReference type="EC" id="2.7.13.3" evidence="3"/>
<keyword evidence="10" id="KW-0472">Membrane</keyword>
<dbReference type="SMART" id="SM00304">
    <property type="entry name" value="HAMP"/>
    <property type="match status" value="1"/>
</dbReference>
<organism evidence="13 14">
    <name type="scientific">Shewanella indica</name>
    <dbReference type="NCBI Taxonomy" id="768528"/>
    <lineage>
        <taxon>Bacteria</taxon>
        <taxon>Pseudomonadati</taxon>
        <taxon>Pseudomonadota</taxon>
        <taxon>Gammaproteobacteria</taxon>
        <taxon>Alteromonadales</taxon>
        <taxon>Shewanellaceae</taxon>
        <taxon>Shewanella</taxon>
    </lineage>
</organism>
<proteinExistence type="predicted"/>
<dbReference type="InterPro" id="IPR003594">
    <property type="entry name" value="HATPase_dom"/>
</dbReference>
<dbReference type="InterPro" id="IPR003660">
    <property type="entry name" value="HAMP_dom"/>
</dbReference>
<dbReference type="Gene3D" id="3.30.565.10">
    <property type="entry name" value="Histidine kinase-like ATPase, C-terminal domain"/>
    <property type="match status" value="1"/>
</dbReference>
<dbReference type="PANTHER" id="PTHR44936">
    <property type="entry name" value="SENSOR PROTEIN CREC"/>
    <property type="match status" value="1"/>
</dbReference>
<dbReference type="InterPro" id="IPR004358">
    <property type="entry name" value="Sig_transdc_His_kin-like_C"/>
</dbReference>
<sequence>MKRLFIFSYLVLVFLFFTCFIFVFQLDFFSSDEWEADYQDRSYMSLIQLLSDISTAEGVASAEASLEQVLGNLHKQLRVISLDSDELSADEKQRLRENQRYIKDVEEDISYIMFQGSDKVYAISRDESAPFWQEYYFKESIAFWVMFPVLAFINFVLLYLLARRLRRLERVHSAFANGDFKVRAKTGVWHKVGHLNQSFNQMADKIAKLIDSNKQLTNAVAHEVRTPIFRIRCNLDMLDDSGVRPEQMPYLEGIHQDLDELGTMVDELLHYAKMERRQAPLQLSYQSLDTALQELIAHLQFETDIALELTTAEPLTAMIDLRLWHRAVSNIIRNGYRYAHQKVSIRISGDTDRIWLHIANDGPGIRDEDKQRIFDPFVRIDKSRDRGSGGHGLGLTISAQIIRQHGGDIAISDNQDGGPSFDIWLPKQIKKAPLRNGAPANQWGISE</sequence>
<keyword evidence="5" id="KW-0597">Phosphoprotein</keyword>
<evidence type="ECO:0000256" key="10">
    <source>
        <dbReference type="SAM" id="Phobius"/>
    </source>
</evidence>
<evidence type="ECO:0000256" key="5">
    <source>
        <dbReference type="ARBA" id="ARBA00022553"/>
    </source>
</evidence>
<feature type="transmembrane region" description="Helical" evidence="10">
    <location>
        <begin position="141"/>
        <end position="162"/>
    </location>
</feature>
<gene>
    <name evidence="13" type="ORF">SIL79_06125</name>
</gene>